<dbReference type="AlphaFoldDB" id="A0A645BJI0"/>
<name>A0A645BJI0_9ZZZZ</name>
<protein>
    <submittedName>
        <fullName evidence="1">Uncharacterized protein</fullName>
    </submittedName>
</protein>
<sequence>MFGNISVCIFDPGDAANHVCAQLHSLTQQIFSTWFAHQAILGKSNYLNIYDAFELFAGFDEGFDAFKFCLGINIGKGADVGTTVTASQSGGFTNVLDDPFLVVLIFDLGGQFNGGHGFAHVSAVVIFQRCLIHHHQRIHFAKMEVGIDKALGDQVSACIDHFFGCAIDLGGNLDDLAAFDGDIDALLHVTAKDPIVDENIKCVGHITPLDVWVI</sequence>
<reference evidence="1" key="1">
    <citation type="submission" date="2019-08" db="EMBL/GenBank/DDBJ databases">
        <authorList>
            <person name="Kucharzyk K."/>
            <person name="Murdoch R.W."/>
            <person name="Higgins S."/>
            <person name="Loffler F."/>
        </authorList>
    </citation>
    <scope>NUCLEOTIDE SEQUENCE</scope>
</reference>
<organism evidence="1">
    <name type="scientific">bioreactor metagenome</name>
    <dbReference type="NCBI Taxonomy" id="1076179"/>
    <lineage>
        <taxon>unclassified sequences</taxon>
        <taxon>metagenomes</taxon>
        <taxon>ecological metagenomes</taxon>
    </lineage>
</organism>
<gene>
    <name evidence="1" type="ORF">SDC9_112526</name>
</gene>
<proteinExistence type="predicted"/>
<evidence type="ECO:0000313" key="1">
    <source>
        <dbReference type="EMBL" id="MPM65629.1"/>
    </source>
</evidence>
<dbReference type="EMBL" id="VSSQ01020618">
    <property type="protein sequence ID" value="MPM65629.1"/>
    <property type="molecule type" value="Genomic_DNA"/>
</dbReference>
<accession>A0A645BJI0</accession>
<comment type="caution">
    <text evidence="1">The sequence shown here is derived from an EMBL/GenBank/DDBJ whole genome shotgun (WGS) entry which is preliminary data.</text>
</comment>